<gene>
    <name evidence="1" type="ORF">O0V09_09375</name>
</gene>
<dbReference type="Proteomes" id="UP001069090">
    <property type="component" value="Unassembled WGS sequence"/>
</dbReference>
<name>A0A9J6RLM8_9GAMM</name>
<organism evidence="1 2">
    <name type="scientific">Dasania phycosphaerae</name>
    <dbReference type="NCBI Taxonomy" id="2950436"/>
    <lineage>
        <taxon>Bacteria</taxon>
        <taxon>Pseudomonadati</taxon>
        <taxon>Pseudomonadota</taxon>
        <taxon>Gammaproteobacteria</taxon>
        <taxon>Cellvibrionales</taxon>
        <taxon>Spongiibacteraceae</taxon>
        <taxon>Dasania</taxon>
    </lineage>
</organism>
<evidence type="ECO:0000313" key="1">
    <source>
        <dbReference type="EMBL" id="MCZ0865411.1"/>
    </source>
</evidence>
<proteinExistence type="predicted"/>
<comment type="caution">
    <text evidence="1">The sequence shown here is derived from an EMBL/GenBank/DDBJ whole genome shotgun (WGS) entry which is preliminary data.</text>
</comment>
<reference evidence="1 2" key="1">
    <citation type="submission" date="2022-12" db="EMBL/GenBank/DDBJ databases">
        <title>Dasania phycosphaerae sp. nov., isolated from particulate material of the south coast of Korea.</title>
        <authorList>
            <person name="Jiang Y."/>
        </authorList>
    </citation>
    <scope>NUCLEOTIDE SEQUENCE [LARGE SCALE GENOMIC DNA]</scope>
    <source>
        <strain evidence="1 2">GY-19</strain>
    </source>
</reference>
<dbReference type="AlphaFoldDB" id="A0A9J6RLM8"/>
<sequence>MEIYCLIDSHDFAEEIAPQLAAIENAINAWLSESRSSATVYKNLDSEQPFIGLRIDTNRKLTLKKPIDLLYSLSQEYKFECVVGLIVNNEHEDVCYFGAEEGAPDINEIASYLGLEK</sequence>
<dbReference type="EMBL" id="JAPTGG010000007">
    <property type="protein sequence ID" value="MCZ0865411.1"/>
    <property type="molecule type" value="Genomic_DNA"/>
</dbReference>
<accession>A0A9J6RLM8</accession>
<dbReference type="RefSeq" id="WP_258331559.1">
    <property type="nucleotide sequence ID" value="NZ_JAPTGG010000007.1"/>
</dbReference>
<evidence type="ECO:0000313" key="2">
    <source>
        <dbReference type="Proteomes" id="UP001069090"/>
    </source>
</evidence>
<protein>
    <submittedName>
        <fullName evidence="1">Uncharacterized protein</fullName>
    </submittedName>
</protein>
<keyword evidence="2" id="KW-1185">Reference proteome</keyword>